<dbReference type="InterPro" id="IPR000086">
    <property type="entry name" value="NUDIX_hydrolase_dom"/>
</dbReference>
<evidence type="ECO:0000259" key="1">
    <source>
        <dbReference type="PROSITE" id="PS51462"/>
    </source>
</evidence>
<dbReference type="PROSITE" id="PS51462">
    <property type="entry name" value="NUDIX"/>
    <property type="match status" value="1"/>
</dbReference>
<evidence type="ECO:0000313" key="2">
    <source>
        <dbReference type="EMBL" id="AIJ22891.1"/>
    </source>
</evidence>
<dbReference type="AlphaFoldDB" id="A0A076MV70"/>
<dbReference type="Gene3D" id="3.90.79.10">
    <property type="entry name" value="Nucleoside Triphosphate Pyrophosphohydrolase"/>
    <property type="match status" value="1"/>
</dbReference>
<feature type="domain" description="Nudix hydrolase" evidence="1">
    <location>
        <begin position="31"/>
        <end position="167"/>
    </location>
</feature>
<dbReference type="STRING" id="1068978.AMETH_2799"/>
<dbReference type="SUPFAM" id="SSF55811">
    <property type="entry name" value="Nudix"/>
    <property type="match status" value="1"/>
</dbReference>
<dbReference type="RefSeq" id="WP_017982112.1">
    <property type="nucleotide sequence ID" value="NZ_AQUL01000001.1"/>
</dbReference>
<dbReference type="Proteomes" id="UP000062973">
    <property type="component" value="Chromosome"/>
</dbReference>
<sequence length="172" mass="18639">MKIDRPLLFAPQRWAWGGLDAVFSTAAPADELVTNVHVAGFVGDRIVVCRDERYGWFLPGGTREAGESIGECVAREPAEEAGARLAGELRWIGAHHCVSDRPEPYRPHQPHPEKAWLWCAAEVEIVGEPGNPDDGEQVVEVRLAAVAEAQALPGASADWMPDLIALAVESRG</sequence>
<keyword evidence="3" id="KW-1185">Reference proteome</keyword>
<dbReference type="eggNOG" id="COG0494">
    <property type="taxonomic scope" value="Bacteria"/>
</dbReference>
<dbReference type="OrthoDB" id="3689607at2"/>
<dbReference type="EMBL" id="CP009110">
    <property type="protein sequence ID" value="AIJ22891.1"/>
    <property type="molecule type" value="Genomic_DNA"/>
</dbReference>
<organism evidence="2 3">
    <name type="scientific">Amycolatopsis methanolica 239</name>
    <dbReference type="NCBI Taxonomy" id="1068978"/>
    <lineage>
        <taxon>Bacteria</taxon>
        <taxon>Bacillati</taxon>
        <taxon>Actinomycetota</taxon>
        <taxon>Actinomycetes</taxon>
        <taxon>Pseudonocardiales</taxon>
        <taxon>Pseudonocardiaceae</taxon>
        <taxon>Amycolatopsis</taxon>
        <taxon>Amycolatopsis methanolica group</taxon>
    </lineage>
</organism>
<name>A0A076MV70_AMYME</name>
<protein>
    <recommendedName>
        <fullName evidence="1">Nudix hydrolase domain-containing protein</fullName>
    </recommendedName>
</protein>
<gene>
    <name evidence="2" type="ORF">AMETH_2799</name>
</gene>
<accession>A0A076MV70</accession>
<dbReference type="KEGG" id="amq:AMETH_2799"/>
<dbReference type="InterPro" id="IPR015797">
    <property type="entry name" value="NUDIX_hydrolase-like_dom_sf"/>
</dbReference>
<reference evidence="2 3" key="1">
    <citation type="submission" date="2014-07" db="EMBL/GenBank/DDBJ databases">
        <title>Whole Genome Sequence of the Amycolatopsis methanolica 239.</title>
        <authorList>
            <person name="Tang B."/>
        </authorList>
    </citation>
    <scope>NUCLEOTIDE SEQUENCE [LARGE SCALE GENOMIC DNA]</scope>
    <source>
        <strain evidence="2 3">239</strain>
    </source>
</reference>
<proteinExistence type="predicted"/>
<dbReference type="HOGENOM" id="CLU_126427_0_0_11"/>
<dbReference type="PATRIC" id="fig|1068978.7.peg.2987"/>
<dbReference type="Pfam" id="PF00293">
    <property type="entry name" value="NUDIX"/>
    <property type="match status" value="1"/>
</dbReference>
<evidence type="ECO:0000313" key="3">
    <source>
        <dbReference type="Proteomes" id="UP000062973"/>
    </source>
</evidence>